<organism evidence="3">
    <name type="scientific">viral metagenome</name>
    <dbReference type="NCBI Taxonomy" id="1070528"/>
    <lineage>
        <taxon>unclassified sequences</taxon>
        <taxon>metagenomes</taxon>
        <taxon>organismal metagenomes</taxon>
    </lineage>
</organism>
<dbReference type="InterPro" id="IPR052580">
    <property type="entry name" value="Lipid_Hydrolase"/>
</dbReference>
<name>A0A6C0CAG8_9ZZZZ</name>
<dbReference type="InterPro" id="IPR002641">
    <property type="entry name" value="PNPLA_dom"/>
</dbReference>
<reference evidence="3" key="1">
    <citation type="journal article" date="2020" name="Nature">
        <title>Giant virus diversity and host interactions through global metagenomics.</title>
        <authorList>
            <person name="Schulz F."/>
            <person name="Roux S."/>
            <person name="Paez-Espino D."/>
            <person name="Jungbluth S."/>
            <person name="Walsh D.A."/>
            <person name="Denef V.J."/>
            <person name="McMahon K.D."/>
            <person name="Konstantinidis K.T."/>
            <person name="Eloe-Fadrosh E.A."/>
            <person name="Kyrpides N.C."/>
            <person name="Woyke T."/>
        </authorList>
    </citation>
    <scope>NUCLEOTIDE SEQUENCE</scope>
    <source>
        <strain evidence="3">GVMAG-M-3300020192-26</strain>
    </source>
</reference>
<sequence length="294" mass="33132">MTETKIKNLALGGGGIFGYAEVGALTELEKYADYLQIESICGTSVGSIISTLYAIGYTNAEMYDIIFSLDFATLIQDSYIPYINLYTKYGMYAAKKLEDKIEELVTQKTNIKNCTFSQVDMNLTIVATNINQQKPYFFNKTNTPMMIISKAIRMSISYPIIMMPVLYDDDYWGDGGEFLNYPITIFDNMEETIGITFAAHNENKDGTLKIRTNIDTNSEYIKSLASTMSRSAYISQITPAHLNRSIIIEITENVTSMEFNIPMDKKKLIYECGVNAVRDQINDIIGVTTDKNNI</sequence>
<dbReference type="AlphaFoldDB" id="A0A6C0CAG8"/>
<dbReference type="Gene3D" id="3.40.1090.10">
    <property type="entry name" value="Cytosolic phospholipase A2 catalytic domain"/>
    <property type="match status" value="2"/>
</dbReference>
<dbReference type="PANTHER" id="PTHR46394:SF1">
    <property type="entry name" value="PNPLA DOMAIN-CONTAINING PROTEIN"/>
    <property type="match status" value="1"/>
</dbReference>
<feature type="domain" description="PNPLA" evidence="2">
    <location>
        <begin position="9"/>
        <end position="187"/>
    </location>
</feature>
<dbReference type="PROSITE" id="PS51635">
    <property type="entry name" value="PNPLA"/>
    <property type="match status" value="1"/>
</dbReference>
<dbReference type="InterPro" id="IPR016035">
    <property type="entry name" value="Acyl_Trfase/lysoPLipase"/>
</dbReference>
<protein>
    <recommendedName>
        <fullName evidence="2">PNPLA domain-containing protein</fullName>
    </recommendedName>
</protein>
<dbReference type="Pfam" id="PF01734">
    <property type="entry name" value="Patatin"/>
    <property type="match status" value="1"/>
</dbReference>
<keyword evidence="1" id="KW-0443">Lipid metabolism</keyword>
<evidence type="ECO:0000259" key="2">
    <source>
        <dbReference type="PROSITE" id="PS51635"/>
    </source>
</evidence>
<proteinExistence type="predicted"/>
<dbReference type="SUPFAM" id="SSF52151">
    <property type="entry name" value="FabD/lysophospholipase-like"/>
    <property type="match status" value="1"/>
</dbReference>
<dbReference type="GO" id="GO:0006629">
    <property type="term" value="P:lipid metabolic process"/>
    <property type="evidence" value="ECO:0007669"/>
    <property type="project" value="UniProtKB-KW"/>
</dbReference>
<dbReference type="EMBL" id="MN739369">
    <property type="protein sequence ID" value="QHT01347.1"/>
    <property type="molecule type" value="Genomic_DNA"/>
</dbReference>
<evidence type="ECO:0000313" key="3">
    <source>
        <dbReference type="EMBL" id="QHT01347.1"/>
    </source>
</evidence>
<evidence type="ECO:0000256" key="1">
    <source>
        <dbReference type="ARBA" id="ARBA00023098"/>
    </source>
</evidence>
<dbReference type="PANTHER" id="PTHR46394">
    <property type="entry name" value="ANNEXIN"/>
    <property type="match status" value="1"/>
</dbReference>
<accession>A0A6C0CAG8</accession>